<dbReference type="EMBL" id="JACOGK010000043">
    <property type="protein sequence ID" value="MBC3537821.1"/>
    <property type="molecule type" value="Genomic_DNA"/>
</dbReference>
<comment type="caution">
    <text evidence="1">The sequence shown here is derived from an EMBL/GenBank/DDBJ whole genome shotgun (WGS) entry which is preliminary data.</text>
</comment>
<gene>
    <name evidence="1" type="ORF">H8J70_11280</name>
</gene>
<evidence type="ECO:0000313" key="1">
    <source>
        <dbReference type="EMBL" id="MBC3537821.1"/>
    </source>
</evidence>
<organism evidence="1 2">
    <name type="scientific">Megasphaera hominis</name>
    <dbReference type="NCBI Taxonomy" id="159836"/>
    <lineage>
        <taxon>Bacteria</taxon>
        <taxon>Bacillati</taxon>
        <taxon>Bacillota</taxon>
        <taxon>Negativicutes</taxon>
        <taxon>Veillonellales</taxon>
        <taxon>Veillonellaceae</taxon>
        <taxon>Megasphaera</taxon>
    </lineage>
</organism>
<name>A0ABR6VKV4_9FIRM</name>
<proteinExistence type="predicted"/>
<dbReference type="RefSeq" id="WP_186504393.1">
    <property type="nucleotide sequence ID" value="NZ_JACOGK010000043.1"/>
</dbReference>
<evidence type="ECO:0000313" key="2">
    <source>
        <dbReference type="Proteomes" id="UP000606870"/>
    </source>
</evidence>
<protein>
    <submittedName>
        <fullName evidence="1">Uncharacterized protein</fullName>
    </submittedName>
</protein>
<reference evidence="1 2" key="1">
    <citation type="submission" date="2020-08" db="EMBL/GenBank/DDBJ databases">
        <authorList>
            <person name="Liu C."/>
            <person name="Sun Q."/>
        </authorList>
    </citation>
    <scope>NUCLEOTIDE SEQUENCE [LARGE SCALE GENOMIC DNA]</scope>
    <source>
        <strain evidence="1 2">NSJ-59</strain>
    </source>
</reference>
<keyword evidence="2" id="KW-1185">Reference proteome</keyword>
<accession>A0ABR6VKV4</accession>
<sequence length="75" mass="8490">MAEATDFLAMLKENLQDMGCSDAEVAVCLELAKRKNRTALRRQLLAHQRSLRKALHDQQAKLDCLDFLLYKIGGT</sequence>
<dbReference type="Proteomes" id="UP000606870">
    <property type="component" value="Unassembled WGS sequence"/>
</dbReference>